<dbReference type="SMART" id="SM00382">
    <property type="entry name" value="AAA"/>
    <property type="match status" value="2"/>
</dbReference>
<dbReference type="InterPro" id="IPR003439">
    <property type="entry name" value="ABC_transporter-like_ATP-bd"/>
</dbReference>
<dbReference type="EMBL" id="JACHXU010000007">
    <property type="protein sequence ID" value="MBB3206730.1"/>
    <property type="molecule type" value="Genomic_DNA"/>
</dbReference>
<dbReference type="InterPro" id="IPR017871">
    <property type="entry name" value="ABC_transporter-like_CS"/>
</dbReference>
<dbReference type="CDD" id="cd03216">
    <property type="entry name" value="ABC_Carb_Monos_I"/>
    <property type="match status" value="1"/>
</dbReference>
<proteinExistence type="predicted"/>
<dbReference type="InterPro" id="IPR050107">
    <property type="entry name" value="ABC_carbohydrate_import_ATPase"/>
</dbReference>
<keyword evidence="6" id="KW-0547">Nucleotide-binding</keyword>
<gene>
    <name evidence="11" type="ORF">FHS27_002542</name>
</gene>
<evidence type="ECO:0000259" key="10">
    <source>
        <dbReference type="PROSITE" id="PS50893"/>
    </source>
</evidence>
<dbReference type="RefSeq" id="WP_184305169.1">
    <property type="nucleotide sequence ID" value="NZ_JACHXU010000007.1"/>
</dbReference>
<feature type="domain" description="ABC transporter" evidence="10">
    <location>
        <begin position="7"/>
        <end position="242"/>
    </location>
</feature>
<dbReference type="PROSITE" id="PS00211">
    <property type="entry name" value="ABC_TRANSPORTER_1"/>
    <property type="match status" value="1"/>
</dbReference>
<evidence type="ECO:0000256" key="7">
    <source>
        <dbReference type="ARBA" id="ARBA00022840"/>
    </source>
</evidence>
<dbReference type="SUPFAM" id="SSF52540">
    <property type="entry name" value="P-loop containing nucleoside triphosphate hydrolases"/>
    <property type="match status" value="2"/>
</dbReference>
<evidence type="ECO:0000313" key="11">
    <source>
        <dbReference type="EMBL" id="MBB3206730.1"/>
    </source>
</evidence>
<dbReference type="Gene3D" id="3.40.50.300">
    <property type="entry name" value="P-loop containing nucleotide triphosphate hydrolases"/>
    <property type="match status" value="2"/>
</dbReference>
<sequence length="512" mass="55974">MAESELLEIRDLRKGFPGVQALAGADFRVRRGEVHALMGENGAGKSTLIKVLTGVHERDGGEVRLDGKSIHPRAPVQAEALGISTVFQEVNLIPNLTVAENIALGRQPRRFGLVDWRAVRRSARTAIERLGLSLDVNRELCSYSVATQQMIAIARAIDLDAKLLILDEPTSSLDEKEVEELFAVMDRLRNQGLGIVFVSHFLDQVYQICDRITVLRGGQHVGEYVTSELPRIELIAKMLGKEASDVESMEAATAAAHHQDAAAISNESDEQPVLQTKQYTRRGAIQPFDLTVRKGEVVGLAGLLGSGRTEIARLLFGLDSPTDGTLTVDGVERSGWTPRRAIDSGIAFCPEDRKVNGVIAELSVRENIVLAMQASRSLLRTLPMKKQLALARHYIDALQIKTPSTETAVGTLSGGNQQKVLLARWLVMNPKLIILDEPTRGIDVGAKAEIESLVASLRRDGMSVVFVSSELDEVVRACQLVVVLRDQKVVGEVSGDDLQEHRIMEMIASSHD</sequence>
<keyword evidence="4 11" id="KW-0762">Sugar transport</keyword>
<dbReference type="AlphaFoldDB" id="A0A7W5DY90"/>
<dbReference type="GO" id="GO:0005886">
    <property type="term" value="C:plasma membrane"/>
    <property type="evidence" value="ECO:0007669"/>
    <property type="project" value="UniProtKB-SubCell"/>
</dbReference>
<keyword evidence="2" id="KW-0813">Transport</keyword>
<dbReference type="CDD" id="cd03215">
    <property type="entry name" value="ABC_Carb_Monos_II"/>
    <property type="match status" value="1"/>
</dbReference>
<dbReference type="Proteomes" id="UP000536179">
    <property type="component" value="Unassembled WGS sequence"/>
</dbReference>
<evidence type="ECO:0000256" key="1">
    <source>
        <dbReference type="ARBA" id="ARBA00004202"/>
    </source>
</evidence>
<evidence type="ECO:0000256" key="8">
    <source>
        <dbReference type="ARBA" id="ARBA00022967"/>
    </source>
</evidence>
<comment type="subcellular location">
    <subcellularLocation>
        <location evidence="1">Cell membrane</location>
        <topology evidence="1">Peripheral membrane protein</topology>
    </subcellularLocation>
</comment>
<dbReference type="InterPro" id="IPR003593">
    <property type="entry name" value="AAA+_ATPase"/>
</dbReference>
<dbReference type="Pfam" id="PF00005">
    <property type="entry name" value="ABC_tran"/>
    <property type="match status" value="2"/>
</dbReference>
<keyword evidence="12" id="KW-1185">Reference proteome</keyword>
<evidence type="ECO:0000256" key="9">
    <source>
        <dbReference type="ARBA" id="ARBA00023136"/>
    </source>
</evidence>
<dbReference type="PANTHER" id="PTHR43790">
    <property type="entry name" value="CARBOHYDRATE TRANSPORT ATP-BINDING PROTEIN MG119-RELATED"/>
    <property type="match status" value="1"/>
</dbReference>
<dbReference type="FunFam" id="3.40.50.300:FF:000127">
    <property type="entry name" value="Ribose import ATP-binding protein RbsA"/>
    <property type="match status" value="1"/>
</dbReference>
<evidence type="ECO:0000256" key="4">
    <source>
        <dbReference type="ARBA" id="ARBA00022597"/>
    </source>
</evidence>
<evidence type="ECO:0000256" key="3">
    <source>
        <dbReference type="ARBA" id="ARBA00022475"/>
    </source>
</evidence>
<keyword evidence="7 11" id="KW-0067">ATP-binding</keyword>
<dbReference type="GO" id="GO:0016887">
    <property type="term" value="F:ATP hydrolysis activity"/>
    <property type="evidence" value="ECO:0007669"/>
    <property type="project" value="InterPro"/>
</dbReference>
<evidence type="ECO:0000256" key="5">
    <source>
        <dbReference type="ARBA" id="ARBA00022737"/>
    </source>
</evidence>
<keyword evidence="5" id="KW-0677">Repeat</keyword>
<dbReference type="PROSITE" id="PS50893">
    <property type="entry name" value="ABC_TRANSPORTER_2"/>
    <property type="match status" value="2"/>
</dbReference>
<protein>
    <submittedName>
        <fullName evidence="11">Simple sugar transport system ATP-binding protein</fullName>
    </submittedName>
</protein>
<feature type="domain" description="ABC transporter" evidence="10">
    <location>
        <begin position="268"/>
        <end position="511"/>
    </location>
</feature>
<comment type="caution">
    <text evidence="11">The sequence shown here is derived from an EMBL/GenBank/DDBJ whole genome shotgun (WGS) entry which is preliminary data.</text>
</comment>
<keyword evidence="3" id="KW-1003">Cell membrane</keyword>
<keyword evidence="8" id="KW-1278">Translocase</keyword>
<organism evidence="11 12">
    <name type="scientific">Aporhodopirellula rubra</name>
    <dbReference type="NCBI Taxonomy" id="980271"/>
    <lineage>
        <taxon>Bacteria</taxon>
        <taxon>Pseudomonadati</taxon>
        <taxon>Planctomycetota</taxon>
        <taxon>Planctomycetia</taxon>
        <taxon>Pirellulales</taxon>
        <taxon>Pirellulaceae</taxon>
        <taxon>Aporhodopirellula</taxon>
    </lineage>
</organism>
<evidence type="ECO:0000256" key="2">
    <source>
        <dbReference type="ARBA" id="ARBA00022448"/>
    </source>
</evidence>
<name>A0A7W5DY90_9BACT</name>
<dbReference type="InterPro" id="IPR027417">
    <property type="entry name" value="P-loop_NTPase"/>
</dbReference>
<dbReference type="GO" id="GO:0005524">
    <property type="term" value="F:ATP binding"/>
    <property type="evidence" value="ECO:0007669"/>
    <property type="project" value="UniProtKB-KW"/>
</dbReference>
<dbReference type="PANTHER" id="PTHR43790:SF9">
    <property type="entry name" value="GALACTOFURANOSE TRANSPORTER ATP-BINDING PROTEIN YTFR"/>
    <property type="match status" value="1"/>
</dbReference>
<keyword evidence="9" id="KW-0472">Membrane</keyword>
<accession>A0A7W5DY90</accession>
<evidence type="ECO:0000313" key="12">
    <source>
        <dbReference type="Proteomes" id="UP000536179"/>
    </source>
</evidence>
<reference evidence="11 12" key="1">
    <citation type="submission" date="2020-08" db="EMBL/GenBank/DDBJ databases">
        <title>Genomic Encyclopedia of Type Strains, Phase III (KMG-III): the genomes of soil and plant-associated and newly described type strains.</title>
        <authorList>
            <person name="Whitman W."/>
        </authorList>
    </citation>
    <scope>NUCLEOTIDE SEQUENCE [LARGE SCALE GENOMIC DNA]</scope>
    <source>
        <strain evidence="11 12">CECT 8075</strain>
    </source>
</reference>
<evidence type="ECO:0000256" key="6">
    <source>
        <dbReference type="ARBA" id="ARBA00022741"/>
    </source>
</evidence>